<protein>
    <submittedName>
        <fullName evidence="2">Uncharacterized protein</fullName>
    </submittedName>
</protein>
<feature type="region of interest" description="Disordered" evidence="1">
    <location>
        <begin position="224"/>
        <end position="247"/>
    </location>
</feature>
<accession>A0A8H6TGF9</accession>
<keyword evidence="3" id="KW-1185">Reference proteome</keyword>
<dbReference type="RefSeq" id="XP_037226249.1">
    <property type="nucleotide sequence ID" value="XM_037358339.1"/>
</dbReference>
<feature type="region of interest" description="Disordered" evidence="1">
    <location>
        <begin position="32"/>
        <end position="71"/>
    </location>
</feature>
<evidence type="ECO:0000313" key="3">
    <source>
        <dbReference type="Proteomes" id="UP000636479"/>
    </source>
</evidence>
<feature type="compositionally biased region" description="Low complexity" evidence="1">
    <location>
        <begin position="35"/>
        <end position="45"/>
    </location>
</feature>
<proteinExistence type="predicted"/>
<feature type="compositionally biased region" description="Basic residues" evidence="1">
    <location>
        <begin position="98"/>
        <end position="110"/>
    </location>
</feature>
<feature type="compositionally biased region" description="Basic and acidic residues" evidence="1">
    <location>
        <begin position="84"/>
        <end position="97"/>
    </location>
</feature>
<comment type="caution">
    <text evidence="2">The sequence shown here is derived from an EMBL/GenBank/DDBJ whole genome shotgun (WGS) entry which is preliminary data.</text>
</comment>
<dbReference type="EMBL" id="JACAZF010000001">
    <property type="protein sequence ID" value="KAF7316226.1"/>
    <property type="molecule type" value="Genomic_DNA"/>
</dbReference>
<reference evidence="2" key="1">
    <citation type="submission" date="2020-05" db="EMBL/GenBank/DDBJ databases">
        <title>Mycena genomes resolve the evolution of fungal bioluminescence.</title>
        <authorList>
            <person name="Tsai I.J."/>
        </authorList>
    </citation>
    <scope>NUCLEOTIDE SEQUENCE</scope>
    <source>
        <strain evidence="2">171206Taipei</strain>
    </source>
</reference>
<gene>
    <name evidence="2" type="ORF">MIND_00141200</name>
</gene>
<dbReference type="OrthoDB" id="3265369at2759"/>
<evidence type="ECO:0000313" key="2">
    <source>
        <dbReference type="EMBL" id="KAF7316226.1"/>
    </source>
</evidence>
<dbReference type="Proteomes" id="UP000636479">
    <property type="component" value="Unassembled WGS sequence"/>
</dbReference>
<sequence length="247" mass="26882">MATRSFTVFCDFTEEKPTHVAAANVLAVTSPNIRSSSSTNAAASATEKENLHPVTGENCAAPSSPSKKRKTNVLATKVIVSKKSKGELKPATKSKKEAGKRKGTTKKSRRVPALPKLDEESNEGNAAQRLLQSDIDSRCYELTVSPLADVTQAYDPGFDINSALSAFTAEEGPSFRKAASQEPEIRDYFSHNHTSRATTPVMTNETKVFSTPEREHIYSAFTFTTPSPSSDRFREIRRSASPTPSHA</sequence>
<evidence type="ECO:0000256" key="1">
    <source>
        <dbReference type="SAM" id="MobiDB-lite"/>
    </source>
</evidence>
<feature type="region of interest" description="Disordered" evidence="1">
    <location>
        <begin position="84"/>
        <end position="126"/>
    </location>
</feature>
<dbReference type="GeneID" id="59340855"/>
<dbReference type="AlphaFoldDB" id="A0A8H6TGF9"/>
<name>A0A8H6TGF9_9AGAR</name>
<organism evidence="2 3">
    <name type="scientific">Mycena indigotica</name>
    <dbReference type="NCBI Taxonomy" id="2126181"/>
    <lineage>
        <taxon>Eukaryota</taxon>
        <taxon>Fungi</taxon>
        <taxon>Dikarya</taxon>
        <taxon>Basidiomycota</taxon>
        <taxon>Agaricomycotina</taxon>
        <taxon>Agaricomycetes</taxon>
        <taxon>Agaricomycetidae</taxon>
        <taxon>Agaricales</taxon>
        <taxon>Marasmiineae</taxon>
        <taxon>Mycenaceae</taxon>
        <taxon>Mycena</taxon>
    </lineage>
</organism>